<feature type="non-terminal residue" evidence="1">
    <location>
        <position position="1"/>
    </location>
</feature>
<protein>
    <submittedName>
        <fullName evidence="1">17382_t:CDS:1</fullName>
    </submittedName>
</protein>
<accession>A0ABN7X754</accession>
<dbReference type="EMBL" id="CAJVQB010097635">
    <property type="protein sequence ID" value="CAG8849722.1"/>
    <property type="molecule type" value="Genomic_DNA"/>
</dbReference>
<organism evidence="1 2">
    <name type="scientific">Gigaspora margarita</name>
    <dbReference type="NCBI Taxonomy" id="4874"/>
    <lineage>
        <taxon>Eukaryota</taxon>
        <taxon>Fungi</taxon>
        <taxon>Fungi incertae sedis</taxon>
        <taxon>Mucoromycota</taxon>
        <taxon>Glomeromycotina</taxon>
        <taxon>Glomeromycetes</taxon>
        <taxon>Diversisporales</taxon>
        <taxon>Gigasporaceae</taxon>
        <taxon>Gigaspora</taxon>
    </lineage>
</organism>
<proteinExistence type="predicted"/>
<dbReference type="Proteomes" id="UP000789901">
    <property type="component" value="Unassembled WGS sequence"/>
</dbReference>
<keyword evidence="2" id="KW-1185">Reference proteome</keyword>
<name>A0ABN7X754_GIGMA</name>
<evidence type="ECO:0000313" key="2">
    <source>
        <dbReference type="Proteomes" id="UP000789901"/>
    </source>
</evidence>
<sequence>HTVLDKEKYTPIFKFEVFNTASTIAFRYHKAKIGTRMSSSNIRDEQKTLEDWLWGRKLGNRKLFTLSISLCEKLEPF</sequence>
<feature type="non-terminal residue" evidence="1">
    <location>
        <position position="77"/>
    </location>
</feature>
<gene>
    <name evidence="1" type="ORF">GMARGA_LOCUS39849</name>
</gene>
<comment type="caution">
    <text evidence="1">The sequence shown here is derived from an EMBL/GenBank/DDBJ whole genome shotgun (WGS) entry which is preliminary data.</text>
</comment>
<evidence type="ECO:0000313" key="1">
    <source>
        <dbReference type="EMBL" id="CAG8849722.1"/>
    </source>
</evidence>
<reference evidence="1 2" key="1">
    <citation type="submission" date="2021-06" db="EMBL/GenBank/DDBJ databases">
        <authorList>
            <person name="Kallberg Y."/>
            <person name="Tangrot J."/>
            <person name="Rosling A."/>
        </authorList>
    </citation>
    <scope>NUCLEOTIDE SEQUENCE [LARGE SCALE GENOMIC DNA]</scope>
    <source>
        <strain evidence="1 2">120-4 pot B 10/14</strain>
    </source>
</reference>